<dbReference type="GO" id="GO:0005525">
    <property type="term" value="F:GTP binding"/>
    <property type="evidence" value="ECO:0007669"/>
    <property type="project" value="UniProtKB-KW"/>
</dbReference>
<keyword evidence="3 9" id="KW-0436">Ligase</keyword>
<comment type="caution">
    <text evidence="9">The sequence shown here is derived from an EMBL/GenBank/DDBJ whole genome shotgun (WGS) entry which is preliminary data.</text>
</comment>
<evidence type="ECO:0000256" key="3">
    <source>
        <dbReference type="ARBA" id="ARBA00022598"/>
    </source>
</evidence>
<dbReference type="GO" id="GO:0044208">
    <property type="term" value="P:'de novo' AMP biosynthetic process"/>
    <property type="evidence" value="ECO:0007669"/>
    <property type="project" value="UniProtKB-UniPathway"/>
</dbReference>
<keyword evidence="8" id="KW-0342">GTP-binding</keyword>
<dbReference type="GO" id="GO:0004019">
    <property type="term" value="F:adenylosuccinate synthase activity"/>
    <property type="evidence" value="ECO:0007669"/>
    <property type="project" value="UniProtKB-EC"/>
</dbReference>
<name>A0A831R6Q5_9GAMM</name>
<evidence type="ECO:0000256" key="8">
    <source>
        <dbReference type="ARBA" id="ARBA00023134"/>
    </source>
</evidence>
<dbReference type="GO" id="GO:0046040">
    <property type="term" value="P:IMP metabolic process"/>
    <property type="evidence" value="ECO:0007669"/>
    <property type="project" value="TreeGrafter"/>
</dbReference>
<dbReference type="PANTHER" id="PTHR11846">
    <property type="entry name" value="ADENYLOSUCCINATE SYNTHETASE"/>
    <property type="match status" value="1"/>
</dbReference>
<dbReference type="FunFam" id="3.90.170.10:FF:000001">
    <property type="entry name" value="Adenylosuccinate synthetase"/>
    <property type="match status" value="1"/>
</dbReference>
<evidence type="ECO:0000256" key="6">
    <source>
        <dbReference type="ARBA" id="ARBA00022755"/>
    </source>
</evidence>
<keyword evidence="4" id="KW-0479">Metal-binding</keyword>
<evidence type="ECO:0000256" key="2">
    <source>
        <dbReference type="ARBA" id="ARBA00011738"/>
    </source>
</evidence>
<dbReference type="SUPFAM" id="SSF52540">
    <property type="entry name" value="P-loop containing nucleoside triphosphate hydrolases"/>
    <property type="match status" value="1"/>
</dbReference>
<evidence type="ECO:0000256" key="4">
    <source>
        <dbReference type="ARBA" id="ARBA00022723"/>
    </source>
</evidence>
<dbReference type="GO" id="GO:0005737">
    <property type="term" value="C:cytoplasm"/>
    <property type="evidence" value="ECO:0007669"/>
    <property type="project" value="TreeGrafter"/>
</dbReference>
<dbReference type="InterPro" id="IPR001114">
    <property type="entry name" value="Adenylosuccinate_synthetase"/>
</dbReference>
<dbReference type="SMART" id="SM00788">
    <property type="entry name" value="Adenylsucc_synt"/>
    <property type="match status" value="1"/>
</dbReference>
<organism evidence="9">
    <name type="scientific">Marinobacter antarcticus</name>
    <dbReference type="NCBI Taxonomy" id="564117"/>
    <lineage>
        <taxon>Bacteria</taxon>
        <taxon>Pseudomonadati</taxon>
        <taxon>Pseudomonadota</taxon>
        <taxon>Gammaproteobacteria</taxon>
        <taxon>Pseudomonadales</taxon>
        <taxon>Marinobacteraceae</taxon>
        <taxon>Marinobacter</taxon>
    </lineage>
</organism>
<dbReference type="InterPro" id="IPR042111">
    <property type="entry name" value="Adenylosuccinate_synth_dom3"/>
</dbReference>
<protein>
    <submittedName>
        <fullName evidence="9">Adenylosuccinate synthase</fullName>
        <ecNumber evidence="9">6.3.4.4</ecNumber>
    </submittedName>
</protein>
<accession>A0A831R6Q5</accession>
<keyword evidence="5" id="KW-0547">Nucleotide-binding</keyword>
<dbReference type="Proteomes" id="UP000885748">
    <property type="component" value="Unassembled WGS sequence"/>
</dbReference>
<evidence type="ECO:0000256" key="1">
    <source>
        <dbReference type="ARBA" id="ARBA00001946"/>
    </source>
</evidence>
<evidence type="ECO:0000256" key="7">
    <source>
        <dbReference type="ARBA" id="ARBA00022842"/>
    </source>
</evidence>
<sequence>TGSGFGPLYLDYVLGITKAYTTRVGAGPFPTELFDEMGEHLAVKGNEVGTTTGRSRRCGWFDAVALRHAIQINSVSGICLTKLDVLDGLETVKVCIGYKTPNGEITRPPIGCDSYKNIEPIYAELPGWSESTFGLTTLAQLPENARAYIQFLEKQIEAPIDIISTGPDRVETIILRHPFDS</sequence>
<dbReference type="Gene3D" id="3.90.170.10">
    <property type="entry name" value="Adenylosuccinate Synthetase, subunit A, domain 3"/>
    <property type="match status" value="1"/>
</dbReference>
<evidence type="ECO:0000313" key="9">
    <source>
        <dbReference type="EMBL" id="HEA54012.1"/>
    </source>
</evidence>
<dbReference type="InterPro" id="IPR027417">
    <property type="entry name" value="P-loop_NTPase"/>
</dbReference>
<dbReference type="UniPathway" id="UPA00075">
    <property type="reaction ID" value="UER00335"/>
</dbReference>
<evidence type="ECO:0000256" key="5">
    <source>
        <dbReference type="ARBA" id="ARBA00022741"/>
    </source>
</evidence>
<dbReference type="EMBL" id="DRGY01000140">
    <property type="protein sequence ID" value="HEA54012.1"/>
    <property type="molecule type" value="Genomic_DNA"/>
</dbReference>
<dbReference type="AlphaFoldDB" id="A0A831R6Q5"/>
<proteinExistence type="inferred from homology"/>
<comment type="subunit">
    <text evidence="2">Homodimer.</text>
</comment>
<comment type="cofactor">
    <cofactor evidence="1">
        <name>Mg(2+)</name>
        <dbReference type="ChEBI" id="CHEBI:18420"/>
    </cofactor>
</comment>
<dbReference type="EC" id="6.3.4.4" evidence="9"/>
<dbReference type="RefSeq" id="WP_304105095.1">
    <property type="nucleotide sequence ID" value="NZ_DRGY01000140.1"/>
</dbReference>
<dbReference type="HAMAP" id="MF_00011">
    <property type="entry name" value="Adenylosucc_synth"/>
    <property type="match status" value="1"/>
</dbReference>
<dbReference type="PANTHER" id="PTHR11846:SF0">
    <property type="entry name" value="ADENYLOSUCCINATE SYNTHETASE"/>
    <property type="match status" value="1"/>
</dbReference>
<reference evidence="9" key="1">
    <citation type="journal article" date="2020" name="mSystems">
        <title>Genome- and Community-Level Interaction Insights into Carbon Utilization and Element Cycling Functions of Hydrothermarchaeota in Hydrothermal Sediment.</title>
        <authorList>
            <person name="Zhou Z."/>
            <person name="Liu Y."/>
            <person name="Xu W."/>
            <person name="Pan J."/>
            <person name="Luo Z.H."/>
            <person name="Li M."/>
        </authorList>
    </citation>
    <scope>NUCLEOTIDE SEQUENCE [LARGE SCALE GENOMIC DNA]</scope>
    <source>
        <strain evidence="9">HyVt-357</strain>
    </source>
</reference>
<keyword evidence="6" id="KW-0658">Purine biosynthesis</keyword>
<feature type="non-terminal residue" evidence="9">
    <location>
        <position position="1"/>
    </location>
</feature>
<gene>
    <name evidence="9" type="ORF">ENI00_17285</name>
</gene>
<dbReference type="Pfam" id="PF00709">
    <property type="entry name" value="Adenylsucc_synt"/>
    <property type="match status" value="1"/>
</dbReference>
<dbReference type="GO" id="GO:0046872">
    <property type="term" value="F:metal ion binding"/>
    <property type="evidence" value="ECO:0007669"/>
    <property type="project" value="UniProtKB-KW"/>
</dbReference>
<keyword evidence="7" id="KW-0460">Magnesium</keyword>